<name>A0A0R1WVY6_9LACO</name>
<feature type="transmembrane region" description="Helical" evidence="1">
    <location>
        <begin position="105"/>
        <end position="124"/>
    </location>
</feature>
<feature type="transmembrane region" description="Helical" evidence="1">
    <location>
        <begin position="168"/>
        <end position="188"/>
    </location>
</feature>
<organism evidence="2 3">
    <name type="scientific">Ligilactobacillus hayakitensis DSM 18933 = JCM 14209</name>
    <dbReference type="NCBI Taxonomy" id="1423755"/>
    <lineage>
        <taxon>Bacteria</taxon>
        <taxon>Bacillati</taxon>
        <taxon>Bacillota</taxon>
        <taxon>Bacilli</taxon>
        <taxon>Lactobacillales</taxon>
        <taxon>Lactobacillaceae</taxon>
        <taxon>Ligilactobacillus</taxon>
    </lineage>
</organism>
<accession>A0A0R1WVY6</accession>
<feature type="transmembrane region" description="Helical" evidence="1">
    <location>
        <begin position="136"/>
        <end position="156"/>
    </location>
</feature>
<reference evidence="2 3" key="1">
    <citation type="journal article" date="2015" name="Genome Announc.">
        <title>Expanding the biotechnology potential of lactobacilli through comparative genomics of 213 strains and associated genera.</title>
        <authorList>
            <person name="Sun Z."/>
            <person name="Harris H.M."/>
            <person name="McCann A."/>
            <person name="Guo C."/>
            <person name="Argimon S."/>
            <person name="Zhang W."/>
            <person name="Yang X."/>
            <person name="Jeffery I.B."/>
            <person name="Cooney J.C."/>
            <person name="Kagawa T.F."/>
            <person name="Liu W."/>
            <person name="Song Y."/>
            <person name="Salvetti E."/>
            <person name="Wrobel A."/>
            <person name="Rasinkangas P."/>
            <person name="Parkhill J."/>
            <person name="Rea M.C."/>
            <person name="O'Sullivan O."/>
            <person name="Ritari J."/>
            <person name="Douillard F.P."/>
            <person name="Paul Ross R."/>
            <person name="Yang R."/>
            <person name="Briner A.E."/>
            <person name="Felis G.E."/>
            <person name="de Vos W.M."/>
            <person name="Barrangou R."/>
            <person name="Klaenhammer T.R."/>
            <person name="Caufield P.W."/>
            <person name="Cui Y."/>
            <person name="Zhang H."/>
            <person name="O'Toole P.W."/>
        </authorList>
    </citation>
    <scope>NUCLEOTIDE SEQUENCE [LARGE SCALE GENOMIC DNA]</scope>
    <source>
        <strain evidence="2 3">DSM 18933</strain>
    </source>
</reference>
<feature type="transmembrane region" description="Helical" evidence="1">
    <location>
        <begin position="74"/>
        <end position="93"/>
    </location>
</feature>
<dbReference type="PATRIC" id="fig|1423755.3.peg.1383"/>
<dbReference type="AlphaFoldDB" id="A0A0R1WVY6"/>
<keyword evidence="1" id="KW-1133">Transmembrane helix</keyword>
<keyword evidence="3" id="KW-1185">Reference proteome</keyword>
<sequence length="195" mass="22055">MKKHLIWLAWAFFLVLIPAIPIASFNLNYQAPSAQLLAYDLGIVAFVLWVEIAWIKQKPQWVEKTIGVDTLYKVITFLGVIALLGAGLHQLIAESASTLIKTTGIIAWILALVIAIYGLIALATKIPSRKLKINRYLRNIINSFAILVIVLIWIHVNVIPAIASIQPFMITFNIYAISAFNCYIYGWIKKRQHRK</sequence>
<comment type="caution">
    <text evidence="2">The sequence shown here is derived from an EMBL/GenBank/DDBJ whole genome shotgun (WGS) entry which is preliminary data.</text>
</comment>
<dbReference type="Proteomes" id="UP000051054">
    <property type="component" value="Unassembled WGS sequence"/>
</dbReference>
<proteinExistence type="predicted"/>
<dbReference type="RefSeq" id="WP_025022904.1">
    <property type="nucleotide sequence ID" value="NZ_AZGD01000030.1"/>
</dbReference>
<evidence type="ECO:0000313" key="3">
    <source>
        <dbReference type="Proteomes" id="UP000051054"/>
    </source>
</evidence>
<evidence type="ECO:0000256" key="1">
    <source>
        <dbReference type="SAM" id="Phobius"/>
    </source>
</evidence>
<keyword evidence="1" id="KW-0472">Membrane</keyword>
<evidence type="ECO:0000313" key="2">
    <source>
        <dbReference type="EMBL" id="KRM19835.1"/>
    </source>
</evidence>
<feature type="transmembrane region" description="Helical" evidence="1">
    <location>
        <begin position="37"/>
        <end position="54"/>
    </location>
</feature>
<dbReference type="STRING" id="1423755.FC40_GL001306"/>
<protein>
    <submittedName>
        <fullName evidence="2">Uncharacterized protein</fullName>
    </submittedName>
</protein>
<dbReference type="OrthoDB" id="573132at2"/>
<keyword evidence="1" id="KW-0812">Transmembrane</keyword>
<gene>
    <name evidence="2" type="ORF">FC40_GL001306</name>
</gene>
<dbReference type="EMBL" id="AZGD01000030">
    <property type="protein sequence ID" value="KRM19835.1"/>
    <property type="molecule type" value="Genomic_DNA"/>
</dbReference>
<dbReference type="eggNOG" id="COG4097">
    <property type="taxonomic scope" value="Bacteria"/>
</dbReference>